<evidence type="ECO:0000313" key="3">
    <source>
        <dbReference type="Proteomes" id="UP000077266"/>
    </source>
</evidence>
<protein>
    <submittedName>
        <fullName evidence="2">Uncharacterized protein</fullName>
    </submittedName>
</protein>
<organism evidence="2 3">
    <name type="scientific">Exidia glandulosa HHB12029</name>
    <dbReference type="NCBI Taxonomy" id="1314781"/>
    <lineage>
        <taxon>Eukaryota</taxon>
        <taxon>Fungi</taxon>
        <taxon>Dikarya</taxon>
        <taxon>Basidiomycota</taxon>
        <taxon>Agaricomycotina</taxon>
        <taxon>Agaricomycetes</taxon>
        <taxon>Auriculariales</taxon>
        <taxon>Exidiaceae</taxon>
        <taxon>Exidia</taxon>
    </lineage>
</organism>
<evidence type="ECO:0000256" key="1">
    <source>
        <dbReference type="SAM" id="MobiDB-lite"/>
    </source>
</evidence>
<feature type="compositionally biased region" description="Basic and acidic residues" evidence="1">
    <location>
        <begin position="130"/>
        <end position="161"/>
    </location>
</feature>
<dbReference type="EMBL" id="KV426010">
    <property type="protein sequence ID" value="KZV92345.1"/>
    <property type="molecule type" value="Genomic_DNA"/>
</dbReference>
<feature type="region of interest" description="Disordered" evidence="1">
    <location>
        <begin position="130"/>
        <end position="182"/>
    </location>
</feature>
<evidence type="ECO:0000313" key="2">
    <source>
        <dbReference type="EMBL" id="KZV92345.1"/>
    </source>
</evidence>
<gene>
    <name evidence="2" type="ORF">EXIGLDRAFT_76511</name>
</gene>
<dbReference type="Proteomes" id="UP000077266">
    <property type="component" value="Unassembled WGS sequence"/>
</dbReference>
<reference evidence="2 3" key="1">
    <citation type="journal article" date="2016" name="Mol. Biol. Evol.">
        <title>Comparative Genomics of Early-Diverging Mushroom-Forming Fungi Provides Insights into the Origins of Lignocellulose Decay Capabilities.</title>
        <authorList>
            <person name="Nagy L.G."/>
            <person name="Riley R."/>
            <person name="Tritt A."/>
            <person name="Adam C."/>
            <person name="Daum C."/>
            <person name="Floudas D."/>
            <person name="Sun H."/>
            <person name="Yadav J.S."/>
            <person name="Pangilinan J."/>
            <person name="Larsson K.H."/>
            <person name="Matsuura K."/>
            <person name="Barry K."/>
            <person name="Labutti K."/>
            <person name="Kuo R."/>
            <person name="Ohm R.A."/>
            <person name="Bhattacharya S.S."/>
            <person name="Shirouzu T."/>
            <person name="Yoshinaga Y."/>
            <person name="Martin F.M."/>
            <person name="Grigoriev I.V."/>
            <person name="Hibbett D.S."/>
        </authorList>
    </citation>
    <scope>NUCLEOTIDE SEQUENCE [LARGE SCALE GENOMIC DNA]</scope>
    <source>
        <strain evidence="2 3">HHB12029</strain>
    </source>
</reference>
<name>A0A165HR71_EXIGL</name>
<dbReference type="InParanoid" id="A0A165HR71"/>
<keyword evidence="3" id="KW-1185">Reference proteome</keyword>
<sequence length="182" mass="20342">MIARTRRLFQKWTPTPTINFMQGVLLGDVTTAFQVHVGFWRNGDRDCLGVGICTYDDRHLRHEYFHISLPAGGPLSAKIAWAAGVPGDYDTWDGSPVIIYRNDGRGDYSEYDTESGGSAMIMYQNDGRGDYSDYDTKSGDSEDEYSNHDDGEALEDEHGVDDVEECDDSEKEGEDYETAQGV</sequence>
<proteinExistence type="predicted"/>
<dbReference type="AlphaFoldDB" id="A0A165HR71"/>
<accession>A0A165HR71</accession>
<feature type="compositionally biased region" description="Acidic residues" evidence="1">
    <location>
        <begin position="162"/>
        <end position="182"/>
    </location>
</feature>